<feature type="domain" description="DUF6894" evidence="1">
    <location>
        <begin position="4"/>
        <end position="72"/>
    </location>
</feature>
<reference evidence="2 3" key="1">
    <citation type="submission" date="2012-02" db="EMBL/GenBank/DDBJ databases">
        <title>Improved High-Quality Draft Sequence of Rhizobium leguminosarum bv. trifolii WSM597.</title>
        <authorList>
            <consortium name="US DOE Joint Genome Institute"/>
            <person name="Lucas S."/>
            <person name="Han J."/>
            <person name="Lapidus A."/>
            <person name="Cheng J.-F."/>
            <person name="Goodwin L."/>
            <person name="Pitluck S."/>
            <person name="Peters L."/>
            <person name="Ovchinnikova G."/>
            <person name="Held B."/>
            <person name="Detter J.C."/>
            <person name="Han C."/>
            <person name="Tapia R."/>
            <person name="Land M."/>
            <person name="Hauser L."/>
            <person name="Kyrpides N."/>
            <person name="Ivanova N."/>
            <person name="Pagani I."/>
            <person name="Brau L."/>
            <person name="Yates R."/>
            <person name="O'Hara G."/>
            <person name="Rui T."/>
            <person name="Howieson J."/>
            <person name="Reeve W."/>
            <person name="Woyke T."/>
        </authorList>
    </citation>
    <scope>NUCLEOTIDE SEQUENCE [LARGE SCALE GENOMIC DNA]</scope>
    <source>
        <strain evidence="2 3">WSM597</strain>
    </source>
</reference>
<dbReference type="HOGENOM" id="CLU_163135_2_2_5"/>
<dbReference type="Proteomes" id="UP000005092">
    <property type="component" value="Unassembled WGS sequence"/>
</dbReference>
<protein>
    <recommendedName>
        <fullName evidence="1">DUF6894 domain-containing protein</fullName>
    </recommendedName>
</protein>
<sequence length="78" mass="8539">MPKFYFNIRRGERLELDEEGTEFASLEEACAGALEAAREILAEAILTRQSIDGDSFEIASEDGTLLAMIPFSSVIPKG</sequence>
<evidence type="ECO:0000313" key="2">
    <source>
        <dbReference type="EMBL" id="EJB01782.1"/>
    </source>
</evidence>
<dbReference type="RefSeq" id="WP_003595294.1">
    <property type="nucleotide sequence ID" value="NZ_JH719382.1"/>
</dbReference>
<dbReference type="AlphaFoldDB" id="I9N513"/>
<evidence type="ECO:0000313" key="3">
    <source>
        <dbReference type="Proteomes" id="UP000005092"/>
    </source>
</evidence>
<organism evidence="2 3">
    <name type="scientific">Rhizobium leguminosarum bv. trifolii WSM597</name>
    <dbReference type="NCBI Taxonomy" id="754764"/>
    <lineage>
        <taxon>Bacteria</taxon>
        <taxon>Pseudomonadati</taxon>
        <taxon>Pseudomonadota</taxon>
        <taxon>Alphaproteobacteria</taxon>
        <taxon>Hyphomicrobiales</taxon>
        <taxon>Rhizobiaceae</taxon>
        <taxon>Rhizobium/Agrobacterium group</taxon>
        <taxon>Rhizobium</taxon>
    </lineage>
</organism>
<dbReference type="InterPro" id="IPR054189">
    <property type="entry name" value="DUF6894"/>
</dbReference>
<name>I9N513_RHILT</name>
<gene>
    <name evidence="2" type="ORF">Rleg9DRAFT_0528</name>
</gene>
<dbReference type="EMBL" id="JH719382">
    <property type="protein sequence ID" value="EJB01782.1"/>
    <property type="molecule type" value="Genomic_DNA"/>
</dbReference>
<dbReference type="Pfam" id="PF21834">
    <property type="entry name" value="DUF6894"/>
    <property type="match status" value="1"/>
</dbReference>
<proteinExistence type="predicted"/>
<accession>I9N513</accession>
<evidence type="ECO:0000259" key="1">
    <source>
        <dbReference type="Pfam" id="PF21834"/>
    </source>
</evidence>